<gene>
    <name evidence="4" type="ORF">HT134_08930</name>
</gene>
<dbReference type="SUPFAM" id="SSF54631">
    <property type="entry name" value="CBS-domain pair"/>
    <property type="match status" value="1"/>
</dbReference>
<dbReference type="Gene3D" id="3.10.580.10">
    <property type="entry name" value="CBS-domain"/>
    <property type="match status" value="1"/>
</dbReference>
<dbReference type="RefSeq" id="WP_175599666.1">
    <property type="nucleotide sequence ID" value="NZ_JABWGO010000001.1"/>
</dbReference>
<dbReference type="InterPro" id="IPR051257">
    <property type="entry name" value="Diverse_CBS-Domain"/>
</dbReference>
<dbReference type="Pfam" id="PF00571">
    <property type="entry name" value="CBS"/>
    <property type="match status" value="2"/>
</dbReference>
<organism evidence="4 5">
    <name type="scientific">Nonomuraea rhodomycinica</name>
    <dbReference type="NCBI Taxonomy" id="1712872"/>
    <lineage>
        <taxon>Bacteria</taxon>
        <taxon>Bacillati</taxon>
        <taxon>Actinomycetota</taxon>
        <taxon>Actinomycetes</taxon>
        <taxon>Streptosporangiales</taxon>
        <taxon>Streptosporangiaceae</taxon>
        <taxon>Nonomuraea</taxon>
    </lineage>
</organism>
<comment type="caution">
    <text evidence="4">The sequence shown here is derived from an EMBL/GenBank/DDBJ whole genome shotgun (WGS) entry which is preliminary data.</text>
</comment>
<dbReference type="AlphaFoldDB" id="A0A7Y6ILA9"/>
<keyword evidence="5" id="KW-1185">Reference proteome</keyword>
<evidence type="ECO:0000256" key="2">
    <source>
        <dbReference type="PROSITE-ProRule" id="PRU00703"/>
    </source>
</evidence>
<name>A0A7Y6ILA9_9ACTN</name>
<dbReference type="SMART" id="SM00116">
    <property type="entry name" value="CBS"/>
    <property type="match status" value="2"/>
</dbReference>
<dbReference type="InterPro" id="IPR046342">
    <property type="entry name" value="CBS_dom_sf"/>
</dbReference>
<dbReference type="Proteomes" id="UP000546126">
    <property type="component" value="Unassembled WGS sequence"/>
</dbReference>
<dbReference type="PROSITE" id="PS51371">
    <property type="entry name" value="CBS"/>
    <property type="match status" value="2"/>
</dbReference>
<reference evidence="4 5" key="1">
    <citation type="submission" date="2020-06" db="EMBL/GenBank/DDBJ databases">
        <authorList>
            <person name="Chanama M."/>
        </authorList>
    </citation>
    <scope>NUCLEOTIDE SEQUENCE [LARGE SCALE GENOMIC DNA]</scope>
    <source>
        <strain evidence="4 5">TBRC6557</strain>
    </source>
</reference>
<dbReference type="PANTHER" id="PTHR43080">
    <property type="entry name" value="CBS DOMAIN-CONTAINING PROTEIN CBSX3, MITOCHONDRIAL"/>
    <property type="match status" value="1"/>
</dbReference>
<evidence type="ECO:0000256" key="1">
    <source>
        <dbReference type="ARBA" id="ARBA00023122"/>
    </source>
</evidence>
<dbReference type="EMBL" id="JABWGO010000001">
    <property type="protein sequence ID" value="NUW40256.1"/>
    <property type="molecule type" value="Genomic_DNA"/>
</dbReference>
<sequence length="218" mass="23223">MLVREVMSSPVVTVGRTTSIRQAVRVLYERDVTAAPVLDDAGRLVGVVSELDLLRGEFQPDPRATTRPVPGGQGPPPALVWQVMTHAVVTVSETADVTAAIDLMVGKQVKSLPVLAGHSVVGMVSRRDLMRMLARPDEELRAEVAAALREHYPHGPFWEVAVHDGVAELRPAAEPRPSPVPGPAGAVLASGPGDVLAEHVADVLARTVPGVVRVRHLR</sequence>
<accession>A0A7Y6ILA9</accession>
<keyword evidence="1 2" id="KW-0129">CBS domain</keyword>
<evidence type="ECO:0000313" key="5">
    <source>
        <dbReference type="Proteomes" id="UP000546126"/>
    </source>
</evidence>
<proteinExistence type="predicted"/>
<evidence type="ECO:0000313" key="4">
    <source>
        <dbReference type="EMBL" id="NUW40256.1"/>
    </source>
</evidence>
<evidence type="ECO:0000259" key="3">
    <source>
        <dbReference type="PROSITE" id="PS51371"/>
    </source>
</evidence>
<feature type="domain" description="CBS" evidence="3">
    <location>
        <begin position="84"/>
        <end position="139"/>
    </location>
</feature>
<protein>
    <submittedName>
        <fullName evidence="4">CBS domain-containing protein</fullName>
    </submittedName>
</protein>
<feature type="domain" description="CBS" evidence="3">
    <location>
        <begin position="7"/>
        <end position="63"/>
    </location>
</feature>
<dbReference type="PANTHER" id="PTHR43080:SF2">
    <property type="entry name" value="CBS DOMAIN-CONTAINING PROTEIN"/>
    <property type="match status" value="1"/>
</dbReference>
<dbReference type="InterPro" id="IPR000644">
    <property type="entry name" value="CBS_dom"/>
</dbReference>